<dbReference type="RefSeq" id="WP_162334608.1">
    <property type="nucleotide sequence ID" value="NZ_CP048113.1"/>
</dbReference>
<dbReference type="InterPro" id="IPR005467">
    <property type="entry name" value="His_kinase_dom"/>
</dbReference>
<dbReference type="GO" id="GO:0000160">
    <property type="term" value="P:phosphorelay signal transduction system"/>
    <property type="evidence" value="ECO:0007669"/>
    <property type="project" value="InterPro"/>
</dbReference>
<comment type="catalytic activity">
    <reaction evidence="1">
        <text>ATP + protein L-histidine = ADP + protein N-phospho-L-histidine.</text>
        <dbReference type="EC" id="2.7.13.3"/>
    </reaction>
</comment>
<dbReference type="Proteomes" id="UP000476411">
    <property type="component" value="Chromosome"/>
</dbReference>
<dbReference type="SMART" id="SM00387">
    <property type="entry name" value="HATPase_c"/>
    <property type="match status" value="1"/>
</dbReference>
<protein>
    <recommendedName>
        <fullName evidence="2">histidine kinase</fullName>
        <ecNumber evidence="2">2.7.13.3</ecNumber>
    </recommendedName>
</protein>
<dbReference type="InterPro" id="IPR036641">
    <property type="entry name" value="HPT_dom_sf"/>
</dbReference>
<dbReference type="SUPFAM" id="SSF47226">
    <property type="entry name" value="Histidine-containing phosphotransfer domain, HPT domain"/>
    <property type="match status" value="1"/>
</dbReference>
<accession>A0A6B9ZNB3</accession>
<dbReference type="InterPro" id="IPR004358">
    <property type="entry name" value="Sig_transdc_His_kin-like_C"/>
</dbReference>
<dbReference type="PANTHER" id="PTHR43047:SF78">
    <property type="entry name" value="SENSORY_REGULATORY PROTEIN RPFC"/>
    <property type="match status" value="1"/>
</dbReference>
<dbReference type="PRINTS" id="PR00344">
    <property type="entry name" value="BCTRLSENSOR"/>
</dbReference>
<dbReference type="PROSITE" id="PS50109">
    <property type="entry name" value="HIS_KIN"/>
    <property type="match status" value="1"/>
</dbReference>
<dbReference type="InterPro" id="IPR003594">
    <property type="entry name" value="HATPase_dom"/>
</dbReference>
<evidence type="ECO:0000256" key="4">
    <source>
        <dbReference type="ARBA" id="ARBA00022679"/>
    </source>
</evidence>
<dbReference type="PANTHER" id="PTHR43047">
    <property type="entry name" value="TWO-COMPONENT HISTIDINE PROTEIN KINASE"/>
    <property type="match status" value="1"/>
</dbReference>
<dbReference type="Gene3D" id="3.30.565.10">
    <property type="entry name" value="Histidine kinase-like ATPase, C-terminal domain"/>
    <property type="match status" value="1"/>
</dbReference>
<reference evidence="8 9" key="1">
    <citation type="submission" date="2020-01" db="EMBL/GenBank/DDBJ databases">
        <title>Complete genome sequence of Chitinophaga sp. H33E-04 isolated from quinoa roots.</title>
        <authorList>
            <person name="Weon H.-Y."/>
            <person name="Lee S.A."/>
        </authorList>
    </citation>
    <scope>NUCLEOTIDE SEQUENCE [LARGE SCALE GENOMIC DNA]</scope>
    <source>
        <strain evidence="8 9">H33E-04</strain>
    </source>
</reference>
<evidence type="ECO:0000256" key="3">
    <source>
        <dbReference type="ARBA" id="ARBA00022553"/>
    </source>
</evidence>
<dbReference type="EMBL" id="CP048113">
    <property type="protein sequence ID" value="QHS62884.1"/>
    <property type="molecule type" value="Genomic_DNA"/>
</dbReference>
<evidence type="ECO:0000256" key="1">
    <source>
        <dbReference type="ARBA" id="ARBA00000085"/>
    </source>
</evidence>
<dbReference type="GO" id="GO:0004673">
    <property type="term" value="F:protein histidine kinase activity"/>
    <property type="evidence" value="ECO:0007669"/>
    <property type="project" value="UniProtKB-EC"/>
</dbReference>
<feature type="transmembrane region" description="Helical" evidence="6">
    <location>
        <begin position="29"/>
        <end position="51"/>
    </location>
</feature>
<keyword evidence="6" id="KW-1133">Transmembrane helix</keyword>
<keyword evidence="5" id="KW-0418">Kinase</keyword>
<gene>
    <name evidence="8" type="ORF">GWR21_25865</name>
</gene>
<evidence type="ECO:0000313" key="8">
    <source>
        <dbReference type="EMBL" id="QHS62884.1"/>
    </source>
</evidence>
<evidence type="ECO:0000313" key="9">
    <source>
        <dbReference type="Proteomes" id="UP000476411"/>
    </source>
</evidence>
<dbReference type="AlphaFoldDB" id="A0A6B9ZNB3"/>
<dbReference type="FunFam" id="3.30.565.10:FF:000010">
    <property type="entry name" value="Sensor histidine kinase RcsC"/>
    <property type="match status" value="1"/>
</dbReference>
<proteinExistence type="predicted"/>
<keyword evidence="6" id="KW-0812">Transmembrane</keyword>
<sequence length="347" mass="38284">MLVSFVTGALLLIAIMLIGEVKDNGGIAKVYGAVLAVLILLSIAALAGCIIRRLRKQHRLTIQQDISDRKTREAAFSIRGMMQLIQTLFAERVKSKGLSLQVIFDPILPDTMIGDATRLTQILVNLIGNALKYTENGEITVIVNGEHRTATSIRLRCYISDTGIGISKEKLPYIFEHFKQTQEAMLPDYGDPGLGLANVKDLVILQDGDITVDSEVGKGTTFSFSIPYHIADEPLFRYIHPAYIRGVSKGDRQYEKTVTGQFIALIPKRLIELREALQANDRHQLSLIAQDMKTSMAAMGVTGVVIELLNEVSGVPLNEMEKKIALIEEICTAAVREAVMFNETLAE</sequence>
<dbReference type="EC" id="2.7.13.3" evidence="2"/>
<dbReference type="CDD" id="cd16922">
    <property type="entry name" value="HATPase_EvgS-ArcB-TorS-like"/>
    <property type="match status" value="1"/>
</dbReference>
<dbReference type="Pfam" id="PF02518">
    <property type="entry name" value="HATPase_c"/>
    <property type="match status" value="1"/>
</dbReference>
<dbReference type="SUPFAM" id="SSF55874">
    <property type="entry name" value="ATPase domain of HSP90 chaperone/DNA topoisomerase II/histidine kinase"/>
    <property type="match status" value="1"/>
</dbReference>
<keyword evidence="9" id="KW-1185">Reference proteome</keyword>
<dbReference type="KEGG" id="chih:GWR21_25865"/>
<keyword evidence="3" id="KW-0597">Phosphoprotein</keyword>
<name>A0A6B9ZNB3_9BACT</name>
<evidence type="ECO:0000256" key="2">
    <source>
        <dbReference type="ARBA" id="ARBA00012438"/>
    </source>
</evidence>
<keyword evidence="4" id="KW-0808">Transferase</keyword>
<evidence type="ECO:0000256" key="5">
    <source>
        <dbReference type="ARBA" id="ARBA00022777"/>
    </source>
</evidence>
<dbReference type="InterPro" id="IPR036890">
    <property type="entry name" value="HATPase_C_sf"/>
</dbReference>
<organism evidence="8 9">
    <name type="scientific">Chitinophaga agri</name>
    <dbReference type="NCBI Taxonomy" id="2703787"/>
    <lineage>
        <taxon>Bacteria</taxon>
        <taxon>Pseudomonadati</taxon>
        <taxon>Bacteroidota</taxon>
        <taxon>Chitinophagia</taxon>
        <taxon>Chitinophagales</taxon>
        <taxon>Chitinophagaceae</taxon>
        <taxon>Chitinophaga</taxon>
    </lineage>
</organism>
<keyword evidence="6" id="KW-0472">Membrane</keyword>
<evidence type="ECO:0000259" key="7">
    <source>
        <dbReference type="PROSITE" id="PS50109"/>
    </source>
</evidence>
<evidence type="ECO:0000256" key="6">
    <source>
        <dbReference type="SAM" id="Phobius"/>
    </source>
</evidence>
<feature type="domain" description="Histidine kinase" evidence="7">
    <location>
        <begin position="50"/>
        <end position="230"/>
    </location>
</feature>